<proteinExistence type="predicted"/>
<dbReference type="GO" id="GO:0016491">
    <property type="term" value="F:oxidoreductase activity"/>
    <property type="evidence" value="ECO:0007669"/>
    <property type="project" value="UniProtKB-KW"/>
</dbReference>
<gene>
    <name evidence="8" type="ORF">B0T10DRAFT_517818</name>
</gene>
<protein>
    <submittedName>
        <fullName evidence="8">Rieske [2Fe-2S] iron-sulfur domain-containing protein</fullName>
    </submittedName>
</protein>
<dbReference type="Gene3D" id="2.102.10.10">
    <property type="entry name" value="Rieske [2Fe-2S] iron-sulphur domain"/>
    <property type="match status" value="1"/>
</dbReference>
<dbReference type="OrthoDB" id="426882at2759"/>
<feature type="transmembrane region" description="Helical" evidence="6">
    <location>
        <begin position="12"/>
        <end position="31"/>
    </location>
</feature>
<evidence type="ECO:0000313" key="9">
    <source>
        <dbReference type="Proteomes" id="UP000777438"/>
    </source>
</evidence>
<evidence type="ECO:0000256" key="5">
    <source>
        <dbReference type="ARBA" id="ARBA00023014"/>
    </source>
</evidence>
<dbReference type="InterPro" id="IPR001663">
    <property type="entry name" value="Rng_hydr_dOase-A"/>
</dbReference>
<dbReference type="PANTHER" id="PTHR43756:SF6">
    <property type="entry name" value="CLUSTER-BINDING PROTEIN, PUTATIVE (AFU_ORTHOLOGUE AFUA_6G03920)-RELATED"/>
    <property type="match status" value="1"/>
</dbReference>
<dbReference type="SUPFAM" id="SSF50022">
    <property type="entry name" value="ISP domain"/>
    <property type="match status" value="1"/>
</dbReference>
<keyword evidence="6" id="KW-0812">Transmembrane</keyword>
<dbReference type="Proteomes" id="UP000777438">
    <property type="component" value="Unassembled WGS sequence"/>
</dbReference>
<dbReference type="PROSITE" id="PS51296">
    <property type="entry name" value="RIESKE"/>
    <property type="match status" value="1"/>
</dbReference>
<dbReference type="PRINTS" id="PR00090">
    <property type="entry name" value="RNGDIOXGNASE"/>
</dbReference>
<keyword evidence="9" id="KW-1185">Reference proteome</keyword>
<sequence>MLSSVDLHPHAFFCAIIAFAASVTFSLWLLISGRIQFAPKINNATRPPTIATDDPAHNLLELPPGWWTDPNLFQLERRAIFSKAGPSPHIIWLCVSHRSRFASPGDYVSHELAGFRFFLILGKDNVVRAFHNVCRHRAFPVTEKASGSATVLGCKYHGWCYNTKGQLTKAPQFDQVEGFDKAENGLFEIHTKVDGYGFLHVNLSASKEAGDSEPGDGTTLGSPAGVNCNSEFLCSLEYKGKFNWKVAVKDGFQSSSGTLQAFAGSLSHGIFRVFGTRELTRTSQLNFFPLTTIHTETGSPFWYQVVCSPDSAKQTTLRCDVYLPKTIDSFQFEGKIKDGLESHIKSNIQDYEKTYARIIGLNSAPTSSYDNQAKIAHVVNGHLERERIEGREIKPATVQHCNTAAFALAEGICQAMECSNDNLAW</sequence>
<dbReference type="CDD" id="cd03469">
    <property type="entry name" value="Rieske_RO_Alpha_N"/>
    <property type="match status" value="1"/>
</dbReference>
<dbReference type="InterPro" id="IPR036922">
    <property type="entry name" value="Rieske_2Fe-2S_sf"/>
</dbReference>
<keyword evidence="3" id="KW-0560">Oxidoreductase</keyword>
<keyword evidence="5" id="KW-0411">Iron-sulfur</keyword>
<reference evidence="8 9" key="1">
    <citation type="journal article" date="2021" name="Nat. Commun.">
        <title>Genetic determinants of endophytism in the Arabidopsis root mycobiome.</title>
        <authorList>
            <person name="Mesny F."/>
            <person name="Miyauchi S."/>
            <person name="Thiergart T."/>
            <person name="Pickel B."/>
            <person name="Atanasova L."/>
            <person name="Karlsson M."/>
            <person name="Huettel B."/>
            <person name="Barry K.W."/>
            <person name="Haridas S."/>
            <person name="Chen C."/>
            <person name="Bauer D."/>
            <person name="Andreopoulos W."/>
            <person name="Pangilinan J."/>
            <person name="LaButti K."/>
            <person name="Riley R."/>
            <person name="Lipzen A."/>
            <person name="Clum A."/>
            <person name="Drula E."/>
            <person name="Henrissat B."/>
            <person name="Kohler A."/>
            <person name="Grigoriev I.V."/>
            <person name="Martin F.M."/>
            <person name="Hacquard S."/>
        </authorList>
    </citation>
    <scope>NUCLEOTIDE SEQUENCE [LARGE SCALE GENOMIC DNA]</scope>
    <source>
        <strain evidence="8 9">MPI-CAGE-CH-0241</strain>
    </source>
</reference>
<accession>A0A9P9AM83</accession>
<keyword evidence="1" id="KW-0001">2Fe-2S</keyword>
<organism evidence="8 9">
    <name type="scientific">Thelonectria olida</name>
    <dbReference type="NCBI Taxonomy" id="1576542"/>
    <lineage>
        <taxon>Eukaryota</taxon>
        <taxon>Fungi</taxon>
        <taxon>Dikarya</taxon>
        <taxon>Ascomycota</taxon>
        <taxon>Pezizomycotina</taxon>
        <taxon>Sordariomycetes</taxon>
        <taxon>Hypocreomycetidae</taxon>
        <taxon>Hypocreales</taxon>
        <taxon>Nectriaceae</taxon>
        <taxon>Thelonectria</taxon>
    </lineage>
</organism>
<evidence type="ECO:0000256" key="1">
    <source>
        <dbReference type="ARBA" id="ARBA00022714"/>
    </source>
</evidence>
<comment type="caution">
    <text evidence="8">The sequence shown here is derived from an EMBL/GenBank/DDBJ whole genome shotgun (WGS) entry which is preliminary data.</text>
</comment>
<dbReference type="InterPro" id="IPR017941">
    <property type="entry name" value="Rieske_2Fe-2S"/>
</dbReference>
<evidence type="ECO:0000256" key="6">
    <source>
        <dbReference type="SAM" id="Phobius"/>
    </source>
</evidence>
<keyword evidence="6" id="KW-0472">Membrane</keyword>
<keyword evidence="2" id="KW-0479">Metal-binding</keyword>
<dbReference type="GO" id="GO:0051537">
    <property type="term" value="F:2 iron, 2 sulfur cluster binding"/>
    <property type="evidence" value="ECO:0007669"/>
    <property type="project" value="UniProtKB-KW"/>
</dbReference>
<keyword evidence="6" id="KW-1133">Transmembrane helix</keyword>
<dbReference type="PANTHER" id="PTHR43756">
    <property type="entry name" value="CHOLINE MONOOXYGENASE, CHLOROPLASTIC"/>
    <property type="match status" value="1"/>
</dbReference>
<evidence type="ECO:0000256" key="2">
    <source>
        <dbReference type="ARBA" id="ARBA00022723"/>
    </source>
</evidence>
<evidence type="ECO:0000256" key="4">
    <source>
        <dbReference type="ARBA" id="ARBA00023004"/>
    </source>
</evidence>
<name>A0A9P9AM83_9HYPO</name>
<evidence type="ECO:0000259" key="7">
    <source>
        <dbReference type="PROSITE" id="PS51296"/>
    </source>
</evidence>
<dbReference type="AlphaFoldDB" id="A0A9P9AM83"/>
<dbReference type="Pfam" id="PF00355">
    <property type="entry name" value="Rieske"/>
    <property type="match status" value="1"/>
</dbReference>
<evidence type="ECO:0000313" key="8">
    <source>
        <dbReference type="EMBL" id="KAH6884443.1"/>
    </source>
</evidence>
<dbReference type="EMBL" id="JAGPYM010000020">
    <property type="protein sequence ID" value="KAH6884443.1"/>
    <property type="molecule type" value="Genomic_DNA"/>
</dbReference>
<dbReference type="GO" id="GO:0046872">
    <property type="term" value="F:metal ion binding"/>
    <property type="evidence" value="ECO:0007669"/>
    <property type="project" value="UniProtKB-KW"/>
</dbReference>
<evidence type="ECO:0000256" key="3">
    <source>
        <dbReference type="ARBA" id="ARBA00023002"/>
    </source>
</evidence>
<keyword evidence="4" id="KW-0408">Iron</keyword>
<feature type="domain" description="Rieske" evidence="7">
    <location>
        <begin position="104"/>
        <end position="190"/>
    </location>
</feature>